<organism evidence="3 4">
    <name type="scientific">Entamoeba invadens IP1</name>
    <dbReference type="NCBI Taxonomy" id="370355"/>
    <lineage>
        <taxon>Eukaryota</taxon>
        <taxon>Amoebozoa</taxon>
        <taxon>Evosea</taxon>
        <taxon>Archamoebae</taxon>
        <taxon>Mastigamoebida</taxon>
        <taxon>Entamoebidae</taxon>
        <taxon>Entamoeba</taxon>
    </lineage>
</organism>
<evidence type="ECO:0000256" key="1">
    <source>
        <dbReference type="SAM" id="MobiDB-lite"/>
    </source>
</evidence>
<dbReference type="InterPro" id="IPR039755">
    <property type="entry name" value="TBC1D23"/>
</dbReference>
<dbReference type="GO" id="GO:0042147">
    <property type="term" value="P:retrograde transport, endosome to Golgi"/>
    <property type="evidence" value="ECO:0007669"/>
    <property type="project" value="InterPro"/>
</dbReference>
<dbReference type="RefSeq" id="XP_004258367.1">
    <property type="nucleotide sequence ID" value="XM_004258319.1"/>
</dbReference>
<reference evidence="3 4" key="1">
    <citation type="submission" date="2012-10" db="EMBL/GenBank/DDBJ databases">
        <authorList>
            <person name="Zafar N."/>
            <person name="Inman J."/>
            <person name="Hall N."/>
            <person name="Lorenzi H."/>
            <person name="Caler E."/>
        </authorList>
    </citation>
    <scope>NUCLEOTIDE SEQUENCE [LARGE SCALE GENOMIC DNA]</scope>
    <source>
        <strain evidence="3 4">IP1</strain>
    </source>
</reference>
<dbReference type="Gene3D" id="3.40.250.10">
    <property type="entry name" value="Rhodanese-like domain"/>
    <property type="match status" value="1"/>
</dbReference>
<dbReference type="GO" id="GO:0005829">
    <property type="term" value="C:cytosol"/>
    <property type="evidence" value="ECO:0007669"/>
    <property type="project" value="GOC"/>
</dbReference>
<evidence type="ECO:0000313" key="3">
    <source>
        <dbReference type="EMBL" id="ELP91596.1"/>
    </source>
</evidence>
<dbReference type="KEGG" id="eiv:EIN_129360"/>
<dbReference type="PANTHER" id="PTHR13297:SF5">
    <property type="entry name" value="TBC1 DOMAIN FAMILY MEMBER 23"/>
    <property type="match status" value="1"/>
</dbReference>
<dbReference type="Pfam" id="PF00581">
    <property type="entry name" value="Rhodanese"/>
    <property type="match status" value="1"/>
</dbReference>
<dbReference type="GO" id="GO:0099041">
    <property type="term" value="P:vesicle tethering to Golgi"/>
    <property type="evidence" value="ECO:0007669"/>
    <property type="project" value="TreeGrafter"/>
</dbReference>
<dbReference type="InterPro" id="IPR001763">
    <property type="entry name" value="Rhodanese-like_dom"/>
</dbReference>
<dbReference type="PROSITE" id="PS50206">
    <property type="entry name" value="RHODANESE_3"/>
    <property type="match status" value="1"/>
</dbReference>
<dbReference type="OrthoDB" id="29089at2759"/>
<dbReference type="VEuPathDB" id="AmoebaDB:EIN_129360"/>
<dbReference type="GeneID" id="14890555"/>
<dbReference type="SMART" id="SM00450">
    <property type="entry name" value="RHOD"/>
    <property type="match status" value="1"/>
</dbReference>
<dbReference type="Gene3D" id="1.10.472.80">
    <property type="entry name" value="Ypt/Rab-GAP domain of gyp1p, domain 3"/>
    <property type="match status" value="1"/>
</dbReference>
<dbReference type="InterPro" id="IPR036873">
    <property type="entry name" value="Rhodanese-like_dom_sf"/>
</dbReference>
<sequence length="647" mass="72861">MSQDEILQSSLSMNDVSVVKELCRVFGVPPQRRKEVYTLLLNPLPQTIDPTKTVSVDQFLALYTPFYQNTLTETTQQLALCIGNLKGDEVALAQILLPLLSLNISNDILVGITQKITNVYIPLVLKENEKVTKGLTTLFLLLLQYHCPILSKKLVEIRADITQFILNKVCTLSLSLFKTIQGKLKAFDAILLSTDQILFFFVVLSHVILLQKNLVQAQNSEEVISILGNGIVDDEIDVTIAYAKGLSGNTPISVTKQIFACLNDSQQYENWVYESINTAPVVLVSPKDIFNDKSTRGLNLFFIDGRKKEEHLGGTIPGALNIDAETFETDPESALKLFKDIEAMKRGMVHIVVFGETDHRNQKEKIQQVVMWLVKNGFCRVSELHNGFYGYHYLFDNEKGYTIENHSITQCTVCRRQGKEGVNHLIKATENVGNKAFEFAKGWFGQAVASMTAQPTTSKNTVDVKDLKPTKPVDSKIIVKEVKENEEGVKEISKPQILVEDKGEEKHSESPIEKEQKEESSPSKPVEHKEEKTEKPEETNESHVYEELMEKNLHMTGEIITESDIEKVIVIATSREMIIIKGETGKHTLVKKIPLALLKKVSMKKATPDVLTFNGVPPHLPLTIKFEKVHEFLEFLKTRSGKKDQKK</sequence>
<protein>
    <recommendedName>
        <fullName evidence="2">Rhodanese domain-containing protein</fullName>
    </recommendedName>
</protein>
<dbReference type="SUPFAM" id="SSF52821">
    <property type="entry name" value="Rhodanese/Cell cycle control phosphatase"/>
    <property type="match status" value="1"/>
</dbReference>
<feature type="region of interest" description="Disordered" evidence="1">
    <location>
        <begin position="489"/>
        <end position="542"/>
    </location>
</feature>
<dbReference type="AlphaFoldDB" id="L7FND2"/>
<evidence type="ECO:0000259" key="2">
    <source>
        <dbReference type="PROSITE" id="PS50206"/>
    </source>
</evidence>
<evidence type="ECO:0000313" key="4">
    <source>
        <dbReference type="Proteomes" id="UP000014680"/>
    </source>
</evidence>
<dbReference type="GO" id="GO:0005802">
    <property type="term" value="C:trans-Golgi network"/>
    <property type="evidence" value="ECO:0007669"/>
    <property type="project" value="TreeGrafter"/>
</dbReference>
<accession>L7FND2</accession>
<dbReference type="CDD" id="cd00158">
    <property type="entry name" value="RHOD"/>
    <property type="match status" value="1"/>
</dbReference>
<dbReference type="PANTHER" id="PTHR13297">
    <property type="entry name" value="TBC1 DOMAIN FAMILY MEMBER 23-RELATED"/>
    <property type="match status" value="1"/>
</dbReference>
<dbReference type="EMBL" id="KB206458">
    <property type="protein sequence ID" value="ELP91596.1"/>
    <property type="molecule type" value="Genomic_DNA"/>
</dbReference>
<dbReference type="Proteomes" id="UP000014680">
    <property type="component" value="Unassembled WGS sequence"/>
</dbReference>
<name>L7FND2_ENTIV</name>
<dbReference type="OMA" id="WVYESIN"/>
<gene>
    <name evidence="3" type="ORF">EIN_129360</name>
</gene>
<proteinExistence type="predicted"/>
<keyword evidence="4" id="KW-1185">Reference proteome</keyword>
<feature type="domain" description="Rhodanese" evidence="2">
    <location>
        <begin position="299"/>
        <end position="400"/>
    </location>
</feature>